<evidence type="ECO:0000256" key="1">
    <source>
        <dbReference type="ARBA" id="ARBA00004429"/>
    </source>
</evidence>
<dbReference type="AlphaFoldDB" id="A0A8B2NVG1"/>
<protein>
    <recommendedName>
        <fullName evidence="9">TRAP transporter small permease protein</fullName>
    </recommendedName>
</protein>
<evidence type="ECO:0000256" key="2">
    <source>
        <dbReference type="ARBA" id="ARBA00022448"/>
    </source>
</evidence>
<dbReference type="PANTHER" id="PTHR35011:SF11">
    <property type="entry name" value="TRAP TRANSPORTER SMALL PERMEASE PROTEIN"/>
    <property type="match status" value="1"/>
</dbReference>
<comment type="caution">
    <text evidence="11">The sequence shown here is derived from an EMBL/GenBank/DDBJ whole genome shotgun (WGS) entry which is preliminary data.</text>
</comment>
<feature type="transmembrane region" description="Helical" evidence="9">
    <location>
        <begin position="12"/>
        <end position="33"/>
    </location>
</feature>
<evidence type="ECO:0000256" key="5">
    <source>
        <dbReference type="ARBA" id="ARBA00022692"/>
    </source>
</evidence>
<keyword evidence="2 9" id="KW-0813">Transport</keyword>
<comment type="subcellular location">
    <subcellularLocation>
        <location evidence="1 9">Cell inner membrane</location>
        <topology evidence="1 9">Multi-pass membrane protein</topology>
    </subcellularLocation>
</comment>
<evidence type="ECO:0000313" key="11">
    <source>
        <dbReference type="EMBL" id="RAI00280.1"/>
    </source>
</evidence>
<name>A0A8B2NVG1_9HYPH</name>
<keyword evidence="7 9" id="KW-0472">Membrane</keyword>
<reference evidence="11 12" key="1">
    <citation type="submission" date="2018-05" db="EMBL/GenBank/DDBJ databases">
        <title>Acuticoccus sediminis sp. nov., isolated from deep-sea sediment of Indian Ocean.</title>
        <authorList>
            <person name="Liu X."/>
            <person name="Lai Q."/>
            <person name="Du Y."/>
            <person name="Sun F."/>
            <person name="Zhang X."/>
            <person name="Wang S."/>
            <person name="Shao Z."/>
        </authorList>
    </citation>
    <scope>NUCLEOTIDE SEQUENCE [LARGE SCALE GENOMIC DNA]</scope>
    <source>
        <strain evidence="11 12">PTG4-2</strain>
    </source>
</reference>
<keyword evidence="3" id="KW-1003">Cell membrane</keyword>
<evidence type="ECO:0000256" key="4">
    <source>
        <dbReference type="ARBA" id="ARBA00022519"/>
    </source>
</evidence>
<keyword evidence="5 9" id="KW-0812">Transmembrane</keyword>
<dbReference type="Proteomes" id="UP000249590">
    <property type="component" value="Unassembled WGS sequence"/>
</dbReference>
<evidence type="ECO:0000313" key="12">
    <source>
        <dbReference type="Proteomes" id="UP000249590"/>
    </source>
</evidence>
<keyword evidence="4 9" id="KW-0997">Cell inner membrane</keyword>
<keyword evidence="6 9" id="KW-1133">Transmembrane helix</keyword>
<feature type="domain" description="Tripartite ATP-independent periplasmic transporters DctQ component" evidence="10">
    <location>
        <begin position="24"/>
        <end position="154"/>
    </location>
</feature>
<comment type="similarity">
    <text evidence="8 9">Belongs to the TRAP transporter small permease family.</text>
</comment>
<evidence type="ECO:0000256" key="3">
    <source>
        <dbReference type="ARBA" id="ARBA00022475"/>
    </source>
</evidence>
<evidence type="ECO:0000259" key="10">
    <source>
        <dbReference type="Pfam" id="PF04290"/>
    </source>
</evidence>
<feature type="transmembrane region" description="Helical" evidence="9">
    <location>
        <begin position="53"/>
        <end position="73"/>
    </location>
</feature>
<dbReference type="PROSITE" id="PS51257">
    <property type="entry name" value="PROKAR_LIPOPROTEIN"/>
    <property type="match status" value="1"/>
</dbReference>
<dbReference type="GO" id="GO:0022857">
    <property type="term" value="F:transmembrane transporter activity"/>
    <property type="evidence" value="ECO:0007669"/>
    <property type="project" value="UniProtKB-UniRule"/>
</dbReference>
<evidence type="ECO:0000256" key="6">
    <source>
        <dbReference type="ARBA" id="ARBA00022989"/>
    </source>
</evidence>
<evidence type="ECO:0000256" key="8">
    <source>
        <dbReference type="ARBA" id="ARBA00038436"/>
    </source>
</evidence>
<dbReference type="GO" id="GO:0005886">
    <property type="term" value="C:plasma membrane"/>
    <property type="evidence" value="ECO:0007669"/>
    <property type="project" value="UniProtKB-SubCell"/>
</dbReference>
<dbReference type="GO" id="GO:0015740">
    <property type="term" value="P:C4-dicarboxylate transport"/>
    <property type="evidence" value="ECO:0007669"/>
    <property type="project" value="TreeGrafter"/>
</dbReference>
<sequence>MGLVMKRLARASLALAAVSFACFIVMILAQVSYRYVGVSMVFSEEAARLFNVYAVFFGLVYVVYASGDVRINLIDAFFDSRPRLAVALSLVYTVLAIIFMAILCVGSWRLMNSNWSWPLPSISFLSKGHVYLAPFIGSVLSLIILVGRVIETLRLRQPVFPLTEDVE</sequence>
<keyword evidence="12" id="KW-1185">Reference proteome</keyword>
<dbReference type="Pfam" id="PF04290">
    <property type="entry name" value="DctQ"/>
    <property type="match status" value="1"/>
</dbReference>
<dbReference type="InterPro" id="IPR055348">
    <property type="entry name" value="DctQ"/>
</dbReference>
<accession>A0A8B2NVG1</accession>
<proteinExistence type="inferred from homology"/>
<comment type="subunit">
    <text evidence="9">The complex comprises the extracytoplasmic solute receptor protein and the two transmembrane proteins.</text>
</comment>
<gene>
    <name evidence="11" type="ORF">DLJ53_21505</name>
</gene>
<evidence type="ECO:0000256" key="7">
    <source>
        <dbReference type="ARBA" id="ARBA00023136"/>
    </source>
</evidence>
<comment type="function">
    <text evidence="9">Part of the tripartite ATP-independent periplasmic (TRAP) transport system.</text>
</comment>
<organism evidence="11 12">
    <name type="scientific">Acuticoccus sediminis</name>
    <dbReference type="NCBI Taxonomy" id="2184697"/>
    <lineage>
        <taxon>Bacteria</taxon>
        <taxon>Pseudomonadati</taxon>
        <taxon>Pseudomonadota</taxon>
        <taxon>Alphaproteobacteria</taxon>
        <taxon>Hyphomicrobiales</taxon>
        <taxon>Amorphaceae</taxon>
        <taxon>Acuticoccus</taxon>
    </lineage>
</organism>
<feature type="transmembrane region" description="Helical" evidence="9">
    <location>
        <begin position="85"/>
        <end position="110"/>
    </location>
</feature>
<dbReference type="PANTHER" id="PTHR35011">
    <property type="entry name" value="2,3-DIKETO-L-GULONATE TRAP TRANSPORTER SMALL PERMEASE PROTEIN YIAM"/>
    <property type="match status" value="1"/>
</dbReference>
<dbReference type="InterPro" id="IPR007387">
    <property type="entry name" value="TRAP_DctQ"/>
</dbReference>
<feature type="transmembrane region" description="Helical" evidence="9">
    <location>
        <begin position="130"/>
        <end position="150"/>
    </location>
</feature>
<dbReference type="EMBL" id="QHHQ01000004">
    <property type="protein sequence ID" value="RAI00280.1"/>
    <property type="molecule type" value="Genomic_DNA"/>
</dbReference>
<evidence type="ECO:0000256" key="9">
    <source>
        <dbReference type="RuleBase" id="RU369079"/>
    </source>
</evidence>